<sequence length="177" mass="19295">MSDTARTRYRPGIADFLRREWYLTRLDWGLRNLPSKQSRHIQRDLRRDLTATAADIGMSPALEGLGKPGDLAEQYTAEMDPEGPRYVAGAVAGGIAICVTAFLVMAYAIGTLDTLQAMGGGTRTVTLWGSQTVFISTAEQISMSTTNILPLVLVIALIGTVAYLVFSRIWRLARTSG</sequence>
<organism evidence="2 3">
    <name type="scientific">Tessaracoccus antarcticus</name>
    <dbReference type="NCBI Taxonomy" id="2479848"/>
    <lineage>
        <taxon>Bacteria</taxon>
        <taxon>Bacillati</taxon>
        <taxon>Actinomycetota</taxon>
        <taxon>Actinomycetes</taxon>
        <taxon>Propionibacteriales</taxon>
        <taxon>Propionibacteriaceae</taxon>
        <taxon>Tessaracoccus</taxon>
    </lineage>
</organism>
<keyword evidence="3" id="KW-1185">Reference proteome</keyword>
<dbReference type="RefSeq" id="WP_121899732.1">
    <property type="nucleotide sequence ID" value="NZ_REFW01000001.1"/>
</dbReference>
<evidence type="ECO:0000313" key="3">
    <source>
        <dbReference type="Proteomes" id="UP000275256"/>
    </source>
</evidence>
<gene>
    <name evidence="2" type="ORF">EAX62_00450</name>
</gene>
<evidence type="ECO:0000256" key="1">
    <source>
        <dbReference type="SAM" id="Phobius"/>
    </source>
</evidence>
<keyword evidence="1" id="KW-0472">Membrane</keyword>
<evidence type="ECO:0000313" key="2">
    <source>
        <dbReference type="EMBL" id="RMB61186.1"/>
    </source>
</evidence>
<reference evidence="2 3" key="1">
    <citation type="submission" date="2018-10" db="EMBL/GenBank/DDBJ databases">
        <title>Tessaracoccus antarcticuss sp. nov., isolated from sediment.</title>
        <authorList>
            <person name="Zhou L.Y."/>
            <person name="Du Z.J."/>
        </authorList>
    </citation>
    <scope>NUCLEOTIDE SEQUENCE [LARGE SCALE GENOMIC DNA]</scope>
    <source>
        <strain evidence="2 3">JDX10</strain>
    </source>
</reference>
<dbReference type="Proteomes" id="UP000275256">
    <property type="component" value="Unassembled WGS sequence"/>
</dbReference>
<name>A0A3M0GV37_9ACTN</name>
<dbReference type="OrthoDB" id="4828592at2"/>
<keyword evidence="1" id="KW-1133">Transmembrane helix</keyword>
<dbReference type="EMBL" id="REFW01000001">
    <property type="protein sequence ID" value="RMB61186.1"/>
    <property type="molecule type" value="Genomic_DNA"/>
</dbReference>
<comment type="caution">
    <text evidence="2">The sequence shown here is derived from an EMBL/GenBank/DDBJ whole genome shotgun (WGS) entry which is preliminary data.</text>
</comment>
<protein>
    <submittedName>
        <fullName evidence="2">Uncharacterized protein</fullName>
    </submittedName>
</protein>
<dbReference type="AlphaFoldDB" id="A0A3M0GV37"/>
<feature type="transmembrane region" description="Helical" evidence="1">
    <location>
        <begin position="148"/>
        <end position="166"/>
    </location>
</feature>
<accession>A0A3M0GV37</accession>
<keyword evidence="1" id="KW-0812">Transmembrane</keyword>
<proteinExistence type="predicted"/>
<feature type="transmembrane region" description="Helical" evidence="1">
    <location>
        <begin position="86"/>
        <end position="109"/>
    </location>
</feature>